<organism evidence="1 2">
    <name type="scientific">Adhaeribacter terrigena</name>
    <dbReference type="NCBI Taxonomy" id="2793070"/>
    <lineage>
        <taxon>Bacteria</taxon>
        <taxon>Pseudomonadati</taxon>
        <taxon>Bacteroidota</taxon>
        <taxon>Cytophagia</taxon>
        <taxon>Cytophagales</taxon>
        <taxon>Hymenobacteraceae</taxon>
        <taxon>Adhaeribacter</taxon>
    </lineage>
</organism>
<dbReference type="RefSeq" id="WP_200504425.1">
    <property type="nucleotide sequence ID" value="NZ_JAEHFX010000001.1"/>
</dbReference>
<dbReference type="EMBL" id="JAEHFX010000001">
    <property type="protein sequence ID" value="MBK0401816.1"/>
    <property type="molecule type" value="Genomic_DNA"/>
</dbReference>
<accession>A0ABS1BXF5</accession>
<evidence type="ECO:0000313" key="1">
    <source>
        <dbReference type="EMBL" id="MBK0401816.1"/>
    </source>
</evidence>
<dbReference type="Proteomes" id="UP000644147">
    <property type="component" value="Unassembled WGS sequence"/>
</dbReference>
<name>A0ABS1BXF5_9BACT</name>
<keyword evidence="2" id="KW-1185">Reference proteome</keyword>
<reference evidence="1 2" key="1">
    <citation type="submission" date="2020-12" db="EMBL/GenBank/DDBJ databases">
        <title>Bacterial novel species Adhaeribacter sp. BT258 isolated from soil.</title>
        <authorList>
            <person name="Jung H.-Y."/>
        </authorList>
    </citation>
    <scope>NUCLEOTIDE SEQUENCE [LARGE SCALE GENOMIC DNA]</scope>
    <source>
        <strain evidence="1 2">BT258</strain>
    </source>
</reference>
<gene>
    <name evidence="1" type="ORF">I5M27_02400</name>
</gene>
<comment type="caution">
    <text evidence="1">The sequence shown here is derived from an EMBL/GenBank/DDBJ whole genome shotgun (WGS) entry which is preliminary data.</text>
</comment>
<protein>
    <submittedName>
        <fullName evidence="1">Uncharacterized protein</fullName>
    </submittedName>
</protein>
<proteinExistence type="predicted"/>
<evidence type="ECO:0000313" key="2">
    <source>
        <dbReference type="Proteomes" id="UP000644147"/>
    </source>
</evidence>
<sequence>MQIINTNHLNTLYEYIPIQPSNLFNNRGRIECETREKFALNVTGTLKNILLANNYPPELIEIEFLVENEKLYYRGKELLKETTDYCELYDVAKICFKHTSPINNYHAASLIINLIENADIQIHKEEDAPEFIQLSIEINKLNSLLNSFIDNGEVVSKPKIYHPGLDIIIQMIKIFGRDFYFDYLEHEDVPIPELKFKLTNNIFFIEYTYPSNIIFLNGGGYTKKENSFCLITEMDYEIVKNLLLLNKLDIHFKNAMWIPQFISCIQYYLFRIDNRPIDRDKLQEWETTYAIWTKLVRKEKIKSLYNI</sequence>